<evidence type="ECO:0000313" key="2">
    <source>
        <dbReference type="EMBL" id="CAB4195262.1"/>
    </source>
</evidence>
<feature type="compositionally biased region" description="Polar residues" evidence="1">
    <location>
        <begin position="211"/>
        <end position="221"/>
    </location>
</feature>
<dbReference type="EMBL" id="LR797247">
    <property type="protein sequence ID" value="CAB4195262.1"/>
    <property type="molecule type" value="Genomic_DNA"/>
</dbReference>
<feature type="compositionally biased region" description="Basic residues" evidence="1">
    <location>
        <begin position="1"/>
        <end position="11"/>
    </location>
</feature>
<reference evidence="3" key="1">
    <citation type="submission" date="2020-05" db="EMBL/GenBank/DDBJ databases">
        <authorList>
            <person name="Chiriac C."/>
            <person name="Salcher M."/>
            <person name="Ghai R."/>
            <person name="Kavagutti S V."/>
        </authorList>
    </citation>
    <scope>NUCLEOTIDE SEQUENCE</scope>
</reference>
<name>A0A6J5S974_9CAUD</name>
<dbReference type="EMBL" id="LR797504">
    <property type="protein sequence ID" value="CAB4221605.1"/>
    <property type="molecule type" value="Genomic_DNA"/>
</dbReference>
<gene>
    <name evidence="2" type="ORF">UFOVP1286_9</name>
    <name evidence="3" type="ORF">UFOVP1407_39</name>
    <name evidence="4" type="ORF">UFOVP1640_6</name>
</gene>
<feature type="region of interest" description="Disordered" evidence="1">
    <location>
        <begin position="205"/>
        <end position="229"/>
    </location>
</feature>
<evidence type="ECO:0000313" key="4">
    <source>
        <dbReference type="EMBL" id="CAB4221605.1"/>
    </source>
</evidence>
<feature type="region of interest" description="Disordered" evidence="1">
    <location>
        <begin position="1"/>
        <end position="20"/>
    </location>
</feature>
<accession>A0A6J5S974</accession>
<protein>
    <submittedName>
        <fullName evidence="3">Uncharacterized protein</fullName>
    </submittedName>
</protein>
<sequence>MEGFKKLPKMQHFKEGGSVQKQIANYEKRERKVEEKADINQDKAIVKKAIRMHDVQEHKGEKTDLSKLRKGGRAKKDCGTVKKYQAGGLVTNVYEAKKASGDKDAIQKVKQIKPEVAAAKSAPVGKAKNTPAKFCGGGMSKYQVGGSVKDPQALTDRIAQEENAQDRELVMGPLRSLKNLAVKGYNKLTGQGAVTDAERETLGKAMAPSAPVNQSSGTFNKKNGGKICK</sequence>
<dbReference type="EMBL" id="LR797360">
    <property type="protein sequence ID" value="CAB4205548.1"/>
    <property type="molecule type" value="Genomic_DNA"/>
</dbReference>
<evidence type="ECO:0000256" key="1">
    <source>
        <dbReference type="SAM" id="MobiDB-lite"/>
    </source>
</evidence>
<proteinExistence type="predicted"/>
<organism evidence="3">
    <name type="scientific">uncultured Caudovirales phage</name>
    <dbReference type="NCBI Taxonomy" id="2100421"/>
    <lineage>
        <taxon>Viruses</taxon>
        <taxon>Duplodnaviria</taxon>
        <taxon>Heunggongvirae</taxon>
        <taxon>Uroviricota</taxon>
        <taxon>Caudoviricetes</taxon>
        <taxon>Peduoviridae</taxon>
        <taxon>Maltschvirus</taxon>
        <taxon>Maltschvirus maltsch</taxon>
    </lineage>
</organism>
<evidence type="ECO:0000313" key="3">
    <source>
        <dbReference type="EMBL" id="CAB4205548.1"/>
    </source>
</evidence>